<evidence type="ECO:0000313" key="1">
    <source>
        <dbReference type="EMBL" id="PPQ78495.1"/>
    </source>
</evidence>
<dbReference type="Proteomes" id="UP000283269">
    <property type="component" value="Unassembled WGS sequence"/>
</dbReference>
<comment type="caution">
    <text evidence="1">The sequence shown here is derived from an EMBL/GenBank/DDBJ whole genome shotgun (WGS) entry which is preliminary data.</text>
</comment>
<name>A0A409WJ20_PSICY</name>
<keyword evidence="2" id="KW-1185">Reference proteome</keyword>
<gene>
    <name evidence="1" type="ORF">CVT25_011836</name>
</gene>
<dbReference type="OrthoDB" id="3002966at2759"/>
<proteinExistence type="predicted"/>
<evidence type="ECO:0000313" key="2">
    <source>
        <dbReference type="Proteomes" id="UP000283269"/>
    </source>
</evidence>
<dbReference type="AlphaFoldDB" id="A0A409WJ20"/>
<accession>A0A409WJ20</accession>
<dbReference type="InParanoid" id="A0A409WJ20"/>
<organism evidence="1 2">
    <name type="scientific">Psilocybe cyanescens</name>
    <dbReference type="NCBI Taxonomy" id="93625"/>
    <lineage>
        <taxon>Eukaryota</taxon>
        <taxon>Fungi</taxon>
        <taxon>Dikarya</taxon>
        <taxon>Basidiomycota</taxon>
        <taxon>Agaricomycotina</taxon>
        <taxon>Agaricomycetes</taxon>
        <taxon>Agaricomycetidae</taxon>
        <taxon>Agaricales</taxon>
        <taxon>Agaricineae</taxon>
        <taxon>Strophariaceae</taxon>
        <taxon>Psilocybe</taxon>
    </lineage>
</organism>
<reference evidence="1 2" key="1">
    <citation type="journal article" date="2018" name="Evol. Lett.">
        <title>Horizontal gene cluster transfer increased hallucinogenic mushroom diversity.</title>
        <authorList>
            <person name="Reynolds H.T."/>
            <person name="Vijayakumar V."/>
            <person name="Gluck-Thaler E."/>
            <person name="Korotkin H.B."/>
            <person name="Matheny P.B."/>
            <person name="Slot J.C."/>
        </authorList>
    </citation>
    <scope>NUCLEOTIDE SEQUENCE [LARGE SCALE GENOMIC DNA]</scope>
    <source>
        <strain evidence="1 2">2631</strain>
    </source>
</reference>
<sequence length="185" mass="20937">MPGRRNQPENPTIYTFTGWFQDSMYLMPPSDAANQTPLYRICVELDLNPFLPVSYVTKIIRISLNNKRAVLRMGDTATRLTNVLYSVNSSPKHFNWILAHRLHWDCREILEDGSPLCICYLPLSNQTSQPSSSAPQSIKIAVLIPPPPDRSPPHPDATLTVYPLGHQIMDEILVSALVVERMLTR</sequence>
<dbReference type="EMBL" id="NHYD01003416">
    <property type="protein sequence ID" value="PPQ78495.1"/>
    <property type="molecule type" value="Genomic_DNA"/>
</dbReference>
<protein>
    <submittedName>
        <fullName evidence="1">Uncharacterized protein</fullName>
    </submittedName>
</protein>